<dbReference type="Proteomes" id="UP000034492">
    <property type="component" value="Unassembled WGS sequence"/>
</dbReference>
<organism evidence="1 2">
    <name type="scientific">Candidatus Daviesbacteria bacterium GW2011_GWB1_36_5</name>
    <dbReference type="NCBI Taxonomy" id="1618426"/>
    <lineage>
        <taxon>Bacteria</taxon>
        <taxon>Candidatus Daviesiibacteriota</taxon>
    </lineage>
</organism>
<gene>
    <name evidence="1" type="ORF">US19_C0045G0001</name>
</gene>
<evidence type="ECO:0000313" key="1">
    <source>
        <dbReference type="EMBL" id="KKQ07459.1"/>
    </source>
</evidence>
<accession>A0A0G0H5V3</accession>
<comment type="caution">
    <text evidence="1">The sequence shown here is derived from an EMBL/GenBank/DDBJ whole genome shotgun (WGS) entry which is preliminary data.</text>
</comment>
<reference evidence="1 2" key="1">
    <citation type="journal article" date="2015" name="Nature">
        <title>rRNA introns, odd ribosomes, and small enigmatic genomes across a large radiation of phyla.</title>
        <authorList>
            <person name="Brown C.T."/>
            <person name="Hug L.A."/>
            <person name="Thomas B.C."/>
            <person name="Sharon I."/>
            <person name="Castelle C.J."/>
            <person name="Singh A."/>
            <person name="Wilkins M.J."/>
            <person name="Williams K.H."/>
            <person name="Banfield J.F."/>
        </authorList>
    </citation>
    <scope>NUCLEOTIDE SEQUENCE [LARGE SCALE GENOMIC DNA]</scope>
</reference>
<proteinExistence type="predicted"/>
<dbReference type="EMBL" id="LBSA01000045">
    <property type="protein sequence ID" value="KKQ07459.1"/>
    <property type="molecule type" value="Genomic_DNA"/>
</dbReference>
<sequence length="182" mass="21699">MERVFIGSGHEHIVFKGQNPDYVYKTPTLLNQAMFWIFNFDPRIINGEYKEIEDQLKNSNIKFPEWRVLAFPNGLESKRKPRLLWRFLSKKTYVVRQKWIEEDNSISDVRNIIKSETPELIHRYDTNPTNFISHENSVYYIDPTKSVSLSGILDRLGILSKKRYRLIRDKIFKTLPFLKESD</sequence>
<evidence type="ECO:0000313" key="2">
    <source>
        <dbReference type="Proteomes" id="UP000034492"/>
    </source>
</evidence>
<name>A0A0G0H5V3_9BACT</name>
<protein>
    <submittedName>
        <fullName evidence="1">Uncharacterized protein</fullName>
    </submittedName>
</protein>
<dbReference type="AlphaFoldDB" id="A0A0G0H5V3"/>